<proteinExistence type="predicted"/>
<dbReference type="EMBL" id="GG698897">
    <property type="protein sequence ID" value="EEU47521.1"/>
    <property type="molecule type" value="Genomic_DNA"/>
</dbReference>
<gene>
    <name evidence="2" type="ORF">NECHADRAFT_78025</name>
</gene>
<sequence>MGFARVLLSILVLLAWLLTGCTIRRHVWQSNFRIFAAGGHFQGPGRCLQSWPTLFPQDAVTYIFFWNHPCHSPAIKQTSFGNNTAPVSTVGSVPDSAPTNAGLELENNLAKEHLTPLKATPSSRPIRGMANSPEAHACGLHHPIPSLYGEIQVCPNIEENLPSAMAHPRETVSCNSKKHSYECIMVLKPNTTKHHNRIILTFMATAIEESDRKVHLMYKMPSWPDFQGLDYTFNFNCPIDTTSATRQGFNAYRVGQPRQAR</sequence>
<reference evidence="2 3" key="1">
    <citation type="journal article" date="2009" name="PLoS Genet.">
        <title>The genome of Nectria haematococca: contribution of supernumerary chromosomes to gene expansion.</title>
        <authorList>
            <person name="Coleman J.J."/>
            <person name="Rounsley S.D."/>
            <person name="Rodriguez-Carres M."/>
            <person name="Kuo A."/>
            <person name="Wasmann C.C."/>
            <person name="Grimwood J."/>
            <person name="Schmutz J."/>
            <person name="Taga M."/>
            <person name="White G.J."/>
            <person name="Zhou S."/>
            <person name="Schwartz D.C."/>
            <person name="Freitag M."/>
            <person name="Ma L.J."/>
            <person name="Danchin E.G."/>
            <person name="Henrissat B."/>
            <person name="Coutinho P.M."/>
            <person name="Nelson D.R."/>
            <person name="Straney D."/>
            <person name="Napoli C.A."/>
            <person name="Barker B.M."/>
            <person name="Gribskov M."/>
            <person name="Rep M."/>
            <person name="Kroken S."/>
            <person name="Molnar I."/>
            <person name="Rensing C."/>
            <person name="Kennell J.C."/>
            <person name="Zamora J."/>
            <person name="Farman M.L."/>
            <person name="Selker E.U."/>
            <person name="Salamov A."/>
            <person name="Shapiro H."/>
            <person name="Pangilinan J."/>
            <person name="Lindquist E."/>
            <person name="Lamers C."/>
            <person name="Grigoriev I.V."/>
            <person name="Geiser D.M."/>
            <person name="Covert S.F."/>
            <person name="Temporini E."/>
            <person name="Vanetten H.D."/>
        </authorList>
    </citation>
    <scope>NUCLEOTIDE SEQUENCE [LARGE SCALE GENOMIC DNA]</scope>
    <source>
        <strain evidence="3">ATCC MYA-4622 / CBS 123669 / FGSC 9596 / NRRL 45880 / 77-13-4</strain>
    </source>
</reference>
<dbReference type="KEGG" id="nhe:NECHADRAFT_78025"/>
<keyword evidence="1" id="KW-0732">Signal</keyword>
<feature type="signal peptide" evidence="1">
    <location>
        <begin position="1"/>
        <end position="23"/>
    </location>
</feature>
<dbReference type="AlphaFoldDB" id="C7YMW9"/>
<dbReference type="PROSITE" id="PS51257">
    <property type="entry name" value="PROKAR_LIPOPROTEIN"/>
    <property type="match status" value="1"/>
</dbReference>
<organism evidence="2 3">
    <name type="scientific">Fusarium vanettenii (strain ATCC MYA-4622 / CBS 123669 / FGSC 9596 / NRRL 45880 / 77-13-4)</name>
    <name type="common">Fusarium solani subsp. pisi</name>
    <dbReference type="NCBI Taxonomy" id="660122"/>
    <lineage>
        <taxon>Eukaryota</taxon>
        <taxon>Fungi</taxon>
        <taxon>Dikarya</taxon>
        <taxon>Ascomycota</taxon>
        <taxon>Pezizomycotina</taxon>
        <taxon>Sordariomycetes</taxon>
        <taxon>Hypocreomycetidae</taxon>
        <taxon>Hypocreales</taxon>
        <taxon>Nectriaceae</taxon>
        <taxon>Fusarium</taxon>
        <taxon>Fusarium solani species complex</taxon>
        <taxon>Fusarium vanettenii</taxon>
    </lineage>
</organism>
<evidence type="ECO:0008006" key="4">
    <source>
        <dbReference type="Google" id="ProtNLM"/>
    </source>
</evidence>
<evidence type="ECO:0000313" key="3">
    <source>
        <dbReference type="Proteomes" id="UP000005206"/>
    </source>
</evidence>
<evidence type="ECO:0000313" key="2">
    <source>
        <dbReference type="EMBL" id="EEU47521.1"/>
    </source>
</evidence>
<dbReference type="HOGENOM" id="CLU_1065924_0_0_1"/>
<dbReference type="VEuPathDB" id="FungiDB:NECHADRAFT_78025"/>
<protein>
    <recommendedName>
        <fullName evidence="4">Phosphatidylglycerol/phosphatidylinositol transfer protein</fullName>
    </recommendedName>
</protein>
<evidence type="ECO:0000256" key="1">
    <source>
        <dbReference type="SAM" id="SignalP"/>
    </source>
</evidence>
<keyword evidence="3" id="KW-1185">Reference proteome</keyword>
<dbReference type="RefSeq" id="XP_003053234.1">
    <property type="nucleotide sequence ID" value="XM_003053188.1"/>
</dbReference>
<dbReference type="GeneID" id="9664225"/>
<name>C7YMW9_FUSV7</name>
<dbReference type="InParanoid" id="C7YMW9"/>
<accession>C7YMW9</accession>
<dbReference type="Proteomes" id="UP000005206">
    <property type="component" value="Chromosome 3"/>
</dbReference>
<feature type="chain" id="PRO_5002988156" description="Phosphatidylglycerol/phosphatidylinositol transfer protein" evidence="1">
    <location>
        <begin position="24"/>
        <end position="261"/>
    </location>
</feature>